<reference evidence="4 5" key="1">
    <citation type="submission" date="2019-08" db="EMBL/GenBank/DDBJ databases">
        <title>Draft genome sequences of two oriental melons (Cucumis melo L. var makuwa).</title>
        <authorList>
            <person name="Kwon S.-Y."/>
        </authorList>
    </citation>
    <scope>NUCLEOTIDE SEQUENCE [LARGE SCALE GENOMIC DNA]</scope>
    <source>
        <strain evidence="5">cv. Chang Bougi</strain>
        <strain evidence="4">cv. SW 3</strain>
        <tissue evidence="3">Leaf</tissue>
    </source>
</reference>
<dbReference type="AlphaFoldDB" id="A0A5D3D2R3"/>
<dbReference type="Proteomes" id="UP000321393">
    <property type="component" value="Unassembled WGS sequence"/>
</dbReference>
<comment type="caution">
    <text evidence="3">The sequence shown here is derived from an EMBL/GenBank/DDBJ whole genome shotgun (WGS) entry which is preliminary data.</text>
</comment>
<name>A0A5D3D2R3_CUCMM</name>
<accession>A0A5D3D2R3</accession>
<evidence type="ECO:0000313" key="3">
    <source>
        <dbReference type="EMBL" id="TYK17818.1"/>
    </source>
</evidence>
<proteinExistence type="predicted"/>
<evidence type="ECO:0000313" key="5">
    <source>
        <dbReference type="Proteomes" id="UP000321947"/>
    </source>
</evidence>
<evidence type="ECO:0000313" key="2">
    <source>
        <dbReference type="EMBL" id="KAA0040842.1"/>
    </source>
</evidence>
<dbReference type="EMBL" id="SSTD01007940">
    <property type="protein sequence ID" value="TYK17818.1"/>
    <property type="molecule type" value="Genomic_DNA"/>
</dbReference>
<dbReference type="Proteomes" id="UP000321947">
    <property type="component" value="Unassembled WGS sequence"/>
</dbReference>
<dbReference type="EMBL" id="SSTE01017061">
    <property type="protein sequence ID" value="KAA0040842.1"/>
    <property type="molecule type" value="Genomic_DNA"/>
</dbReference>
<evidence type="ECO:0000313" key="4">
    <source>
        <dbReference type="Proteomes" id="UP000321393"/>
    </source>
</evidence>
<protein>
    <submittedName>
        <fullName evidence="3">Uncharacterized protein</fullName>
    </submittedName>
</protein>
<evidence type="ECO:0000256" key="1">
    <source>
        <dbReference type="SAM" id="Phobius"/>
    </source>
</evidence>
<keyword evidence="1" id="KW-0812">Transmembrane</keyword>
<keyword evidence="1" id="KW-1133">Transmembrane helix</keyword>
<feature type="transmembrane region" description="Helical" evidence="1">
    <location>
        <begin position="196"/>
        <end position="216"/>
    </location>
</feature>
<sequence length="231" mass="25846">MKTSYRIPVVNLWETSMSIILDIKTLMESDRVRELFSSRVSIPASSNSNHFRDRRQQNVDLFRSLTTVLKFLLPPSYHVEIATQNPVSMQRADRARFLASMASDIPRDDDHDEVDRPPWMEENGVVVASPSTIACPMVVSCNMRGMGGGEASGATLRGSLGRVMSSWVEIGARSVFDIGLGLCGGLMVWFPSRAVGYFVGLGFWLFGLMVGLLRGLRRWNLWGCRRGVGWR</sequence>
<gene>
    <name evidence="3" type="ORF">E5676_scaffold306G00690</name>
    <name evidence="2" type="ORF">E6C27_scaffold333G00650</name>
</gene>
<keyword evidence="1" id="KW-0472">Membrane</keyword>
<organism evidence="3 5">
    <name type="scientific">Cucumis melo var. makuwa</name>
    <name type="common">Oriental melon</name>
    <dbReference type="NCBI Taxonomy" id="1194695"/>
    <lineage>
        <taxon>Eukaryota</taxon>
        <taxon>Viridiplantae</taxon>
        <taxon>Streptophyta</taxon>
        <taxon>Embryophyta</taxon>
        <taxon>Tracheophyta</taxon>
        <taxon>Spermatophyta</taxon>
        <taxon>Magnoliopsida</taxon>
        <taxon>eudicotyledons</taxon>
        <taxon>Gunneridae</taxon>
        <taxon>Pentapetalae</taxon>
        <taxon>rosids</taxon>
        <taxon>fabids</taxon>
        <taxon>Cucurbitales</taxon>
        <taxon>Cucurbitaceae</taxon>
        <taxon>Benincaseae</taxon>
        <taxon>Cucumis</taxon>
    </lineage>
</organism>